<gene>
    <name evidence="1" type="ORF">EVAR_29426_1</name>
</gene>
<reference evidence="1 2" key="1">
    <citation type="journal article" date="2019" name="Commun. Biol.">
        <title>The bagworm genome reveals a unique fibroin gene that provides high tensile strength.</title>
        <authorList>
            <person name="Kono N."/>
            <person name="Nakamura H."/>
            <person name="Ohtoshi R."/>
            <person name="Tomita M."/>
            <person name="Numata K."/>
            <person name="Arakawa K."/>
        </authorList>
    </citation>
    <scope>NUCLEOTIDE SEQUENCE [LARGE SCALE GENOMIC DNA]</scope>
</reference>
<keyword evidence="2" id="KW-1185">Reference proteome</keyword>
<dbReference type="AlphaFoldDB" id="A0A4C1VTN4"/>
<sequence>MTSSMFTHSWICVRDLAVHAQPPARVNGVVARKGREENRPSAHRTTYSVEFCTVVAESDPDYAQTDRWVFSSSQIEPLAPCPARAF</sequence>
<evidence type="ECO:0000313" key="2">
    <source>
        <dbReference type="Proteomes" id="UP000299102"/>
    </source>
</evidence>
<organism evidence="1 2">
    <name type="scientific">Eumeta variegata</name>
    <name type="common">Bagworm moth</name>
    <name type="synonym">Eumeta japonica</name>
    <dbReference type="NCBI Taxonomy" id="151549"/>
    <lineage>
        <taxon>Eukaryota</taxon>
        <taxon>Metazoa</taxon>
        <taxon>Ecdysozoa</taxon>
        <taxon>Arthropoda</taxon>
        <taxon>Hexapoda</taxon>
        <taxon>Insecta</taxon>
        <taxon>Pterygota</taxon>
        <taxon>Neoptera</taxon>
        <taxon>Endopterygota</taxon>
        <taxon>Lepidoptera</taxon>
        <taxon>Glossata</taxon>
        <taxon>Ditrysia</taxon>
        <taxon>Tineoidea</taxon>
        <taxon>Psychidae</taxon>
        <taxon>Oiketicinae</taxon>
        <taxon>Eumeta</taxon>
    </lineage>
</organism>
<evidence type="ECO:0000313" key="1">
    <source>
        <dbReference type="EMBL" id="GBP42071.1"/>
    </source>
</evidence>
<protein>
    <submittedName>
        <fullName evidence="1">Uncharacterized protein</fullName>
    </submittedName>
</protein>
<comment type="caution">
    <text evidence="1">The sequence shown here is derived from an EMBL/GenBank/DDBJ whole genome shotgun (WGS) entry which is preliminary data.</text>
</comment>
<proteinExistence type="predicted"/>
<dbReference type="EMBL" id="BGZK01000411">
    <property type="protein sequence ID" value="GBP42071.1"/>
    <property type="molecule type" value="Genomic_DNA"/>
</dbReference>
<dbReference type="Proteomes" id="UP000299102">
    <property type="component" value="Unassembled WGS sequence"/>
</dbReference>
<name>A0A4C1VTN4_EUMVA</name>
<accession>A0A4C1VTN4</accession>